<protein>
    <submittedName>
        <fullName evidence="2">Uncharacterized protein</fullName>
    </submittedName>
</protein>
<feature type="region of interest" description="Disordered" evidence="1">
    <location>
        <begin position="1"/>
        <end position="48"/>
    </location>
</feature>
<dbReference type="AlphaFoldDB" id="A0A7S3B7Q3"/>
<reference evidence="2" key="1">
    <citation type="submission" date="2021-01" db="EMBL/GenBank/DDBJ databases">
        <authorList>
            <person name="Corre E."/>
            <person name="Pelletier E."/>
            <person name="Niang G."/>
            <person name="Scheremetjew M."/>
            <person name="Finn R."/>
            <person name="Kale V."/>
            <person name="Holt S."/>
            <person name="Cochrane G."/>
            <person name="Meng A."/>
            <person name="Brown T."/>
            <person name="Cohen L."/>
        </authorList>
    </citation>
    <scope>NUCLEOTIDE SEQUENCE</scope>
    <source>
        <strain evidence="2">CCMP281</strain>
    </source>
</reference>
<dbReference type="EMBL" id="HBHX01048131">
    <property type="protein sequence ID" value="CAE0127548.1"/>
    <property type="molecule type" value="Transcribed_RNA"/>
</dbReference>
<proteinExistence type="predicted"/>
<evidence type="ECO:0000256" key="1">
    <source>
        <dbReference type="SAM" id="MobiDB-lite"/>
    </source>
</evidence>
<gene>
    <name evidence="2" type="ORF">HERI1096_LOCUS26668</name>
</gene>
<evidence type="ECO:0000313" key="2">
    <source>
        <dbReference type="EMBL" id="CAE0127548.1"/>
    </source>
</evidence>
<accession>A0A7S3B7Q3</accession>
<name>A0A7S3B7Q3_9EUKA</name>
<sequence>MDEGRPTSGMRGRVTRRQAAPSDPSAGGAGNDGAHDDDGDDDGQGSTWKQEMDSIMNSTHPALIQGLKRHEDLKKQHIAQAERVRQLQTANINNMFECEKQQAENESAAQLEFFRSRLIDSIEEKQRKVVHQSGFRIRSPAVDGNKQPAKRRFIGGLNGLNITYSLTPEEMKSDLEEITSSVDRYSVRSAAVASDDLRNSSSSDAWFDRNRQQLHCNGNSFERGSQVLVYQQGQRVEDMWTMTAMNAVEVTLRDSDSQKLKVTLAQLRNGRFVFRPGGDR</sequence>
<organism evidence="2">
    <name type="scientific">Haptolina ericina</name>
    <dbReference type="NCBI Taxonomy" id="156174"/>
    <lineage>
        <taxon>Eukaryota</taxon>
        <taxon>Haptista</taxon>
        <taxon>Haptophyta</taxon>
        <taxon>Prymnesiophyceae</taxon>
        <taxon>Prymnesiales</taxon>
        <taxon>Prymnesiaceae</taxon>
        <taxon>Haptolina</taxon>
    </lineage>
</organism>